<dbReference type="GO" id="GO:0055085">
    <property type="term" value="P:transmembrane transport"/>
    <property type="evidence" value="ECO:0007669"/>
    <property type="project" value="InterPro"/>
</dbReference>
<dbReference type="EMBL" id="FWFS01000011">
    <property type="protein sequence ID" value="SLN64001.1"/>
    <property type="molecule type" value="Genomic_DNA"/>
</dbReference>
<keyword evidence="6 7" id="KW-0472">Membrane</keyword>
<keyword evidence="5 7" id="KW-1133">Transmembrane helix</keyword>
<feature type="transmembrane region" description="Helical" evidence="7">
    <location>
        <begin position="309"/>
        <end position="333"/>
    </location>
</feature>
<dbReference type="OrthoDB" id="8417460at2"/>
<dbReference type="AlphaFoldDB" id="A0A1Y5THV7"/>
<keyword evidence="3" id="KW-1003">Cell membrane</keyword>
<feature type="transmembrane region" description="Helical" evidence="7">
    <location>
        <begin position="210"/>
        <end position="230"/>
    </location>
</feature>
<organism evidence="9 10">
    <name type="scientific">Aquimixticola soesokkakensis</name>
    <dbReference type="NCBI Taxonomy" id="1519096"/>
    <lineage>
        <taxon>Bacteria</taxon>
        <taxon>Pseudomonadati</taxon>
        <taxon>Pseudomonadota</taxon>
        <taxon>Alphaproteobacteria</taxon>
        <taxon>Rhodobacterales</taxon>
        <taxon>Paracoccaceae</taxon>
        <taxon>Aquimixticola</taxon>
    </lineage>
</organism>
<protein>
    <submittedName>
        <fullName evidence="9">Inner membrane ABC transporter permease protein YcjO</fullName>
    </submittedName>
</protein>
<feature type="domain" description="ABC transmembrane type-1" evidence="8">
    <location>
        <begin position="119"/>
        <end position="331"/>
    </location>
</feature>
<dbReference type="InterPro" id="IPR000515">
    <property type="entry name" value="MetI-like"/>
</dbReference>
<evidence type="ECO:0000256" key="3">
    <source>
        <dbReference type="ARBA" id="ARBA00022475"/>
    </source>
</evidence>
<accession>A0A1Y5THV7</accession>
<comment type="subcellular location">
    <subcellularLocation>
        <location evidence="1 7">Cell membrane</location>
        <topology evidence="1 7">Multi-pass membrane protein</topology>
    </subcellularLocation>
</comment>
<evidence type="ECO:0000256" key="6">
    <source>
        <dbReference type="ARBA" id="ARBA00023136"/>
    </source>
</evidence>
<feature type="transmembrane region" description="Helical" evidence="7">
    <location>
        <begin position="115"/>
        <end position="143"/>
    </location>
</feature>
<dbReference type="RefSeq" id="WP_085837742.1">
    <property type="nucleotide sequence ID" value="NZ_FWFS01000011.1"/>
</dbReference>
<evidence type="ECO:0000256" key="1">
    <source>
        <dbReference type="ARBA" id="ARBA00004651"/>
    </source>
</evidence>
<evidence type="ECO:0000259" key="8">
    <source>
        <dbReference type="PROSITE" id="PS50928"/>
    </source>
</evidence>
<dbReference type="Gene3D" id="1.10.3720.10">
    <property type="entry name" value="MetI-like"/>
    <property type="match status" value="1"/>
</dbReference>
<dbReference type="CDD" id="cd06261">
    <property type="entry name" value="TM_PBP2"/>
    <property type="match status" value="1"/>
</dbReference>
<comment type="similarity">
    <text evidence="7">Belongs to the binding-protein-dependent transport system permease family.</text>
</comment>
<feature type="transmembrane region" description="Helical" evidence="7">
    <location>
        <begin position="7"/>
        <end position="30"/>
    </location>
</feature>
<dbReference type="Proteomes" id="UP000193862">
    <property type="component" value="Unassembled WGS sequence"/>
</dbReference>
<feature type="transmembrane region" description="Helical" evidence="7">
    <location>
        <begin position="155"/>
        <end position="178"/>
    </location>
</feature>
<dbReference type="InterPro" id="IPR035906">
    <property type="entry name" value="MetI-like_sf"/>
</dbReference>
<sequence length="345" mass="38032">MPHKAFAWFILPSALAMILFIALPLVSIVVQSLYIEHPQVLTQVESCSPFGGCTMETRVDAAATAALRDAQPLGRFNGLGTYFNRSHLATREIATILKDTDGIADSLRRIYQLPFYRALLFTLCYTAVVTPLGMLAGFWIALAVNRIPAVLKGPVIFVSLLPMIITPLIGSLVIYWMVNSRGILGNLLQWVTQDPTLSIAASGPLTWLTLFLYGIWIAAPFSFVVFYAGLQTVPQDTLESAMIDGANRWERVRFVIIPHLVPLATFVALVQLMDNFRVLEPIIGFNAQASATSLSFSIYNDLQAENGQLFASAAATSLLTIALLIVLLFPVLIRTWRDFSRKSAH</sequence>
<evidence type="ECO:0000256" key="4">
    <source>
        <dbReference type="ARBA" id="ARBA00022692"/>
    </source>
</evidence>
<feature type="transmembrane region" description="Helical" evidence="7">
    <location>
        <begin position="251"/>
        <end position="272"/>
    </location>
</feature>
<name>A0A1Y5THV7_9RHOB</name>
<evidence type="ECO:0000313" key="9">
    <source>
        <dbReference type="EMBL" id="SLN64001.1"/>
    </source>
</evidence>
<evidence type="ECO:0000256" key="7">
    <source>
        <dbReference type="RuleBase" id="RU363032"/>
    </source>
</evidence>
<evidence type="ECO:0000313" key="10">
    <source>
        <dbReference type="Proteomes" id="UP000193862"/>
    </source>
</evidence>
<reference evidence="9 10" key="1">
    <citation type="submission" date="2017-03" db="EMBL/GenBank/DDBJ databases">
        <authorList>
            <person name="Afonso C.L."/>
            <person name="Miller P.J."/>
            <person name="Scott M.A."/>
            <person name="Spackman E."/>
            <person name="Goraichik I."/>
            <person name="Dimitrov K.M."/>
            <person name="Suarez D.L."/>
            <person name="Swayne D.E."/>
        </authorList>
    </citation>
    <scope>NUCLEOTIDE SEQUENCE [LARGE SCALE GENOMIC DNA]</scope>
    <source>
        <strain evidence="9 10">CECT 8620</strain>
    </source>
</reference>
<dbReference type="Pfam" id="PF00528">
    <property type="entry name" value="BPD_transp_1"/>
    <property type="match status" value="1"/>
</dbReference>
<dbReference type="PROSITE" id="PS50928">
    <property type="entry name" value="ABC_TM1"/>
    <property type="match status" value="1"/>
</dbReference>
<dbReference type="GO" id="GO:0005886">
    <property type="term" value="C:plasma membrane"/>
    <property type="evidence" value="ECO:0007669"/>
    <property type="project" value="UniProtKB-SubCell"/>
</dbReference>
<keyword evidence="2 7" id="KW-0813">Transport</keyword>
<dbReference type="PANTHER" id="PTHR43005:SF1">
    <property type="entry name" value="SPERMIDINE_PUTRESCINE TRANSPORT SYSTEM PERMEASE PROTEIN"/>
    <property type="match status" value="1"/>
</dbReference>
<gene>
    <name evidence="9" type="primary">ycjO_1</name>
    <name evidence="9" type="ORF">AQS8620_02939</name>
</gene>
<proteinExistence type="inferred from homology"/>
<evidence type="ECO:0000256" key="5">
    <source>
        <dbReference type="ARBA" id="ARBA00022989"/>
    </source>
</evidence>
<evidence type="ECO:0000256" key="2">
    <source>
        <dbReference type="ARBA" id="ARBA00022448"/>
    </source>
</evidence>
<dbReference type="PANTHER" id="PTHR43005">
    <property type="entry name" value="BLR7065 PROTEIN"/>
    <property type="match status" value="1"/>
</dbReference>
<keyword evidence="10" id="KW-1185">Reference proteome</keyword>
<dbReference type="SUPFAM" id="SSF161098">
    <property type="entry name" value="MetI-like"/>
    <property type="match status" value="1"/>
</dbReference>
<keyword evidence="4 7" id="KW-0812">Transmembrane</keyword>